<comment type="caution">
    <text evidence="1">The sequence shown here is derived from an EMBL/GenBank/DDBJ whole genome shotgun (WGS) entry which is preliminary data.</text>
</comment>
<gene>
    <name evidence="1" type="ORF">K493DRAFT_301178</name>
</gene>
<evidence type="ECO:0000313" key="1">
    <source>
        <dbReference type="EMBL" id="ORX95945.1"/>
    </source>
</evidence>
<dbReference type="Proteomes" id="UP000193498">
    <property type="component" value="Unassembled WGS sequence"/>
</dbReference>
<evidence type="ECO:0000313" key="2">
    <source>
        <dbReference type="Proteomes" id="UP000193498"/>
    </source>
</evidence>
<protein>
    <submittedName>
        <fullName evidence="1">Uncharacterized protein</fullName>
    </submittedName>
</protein>
<proteinExistence type="predicted"/>
<reference evidence="1 2" key="1">
    <citation type="submission" date="2016-07" db="EMBL/GenBank/DDBJ databases">
        <title>Pervasive Adenine N6-methylation of Active Genes in Fungi.</title>
        <authorList>
            <consortium name="DOE Joint Genome Institute"/>
            <person name="Mondo S.J."/>
            <person name="Dannebaum R.O."/>
            <person name="Kuo R.C."/>
            <person name="Labutti K."/>
            <person name="Haridas S."/>
            <person name="Kuo A."/>
            <person name="Salamov A."/>
            <person name="Ahrendt S.R."/>
            <person name="Lipzen A."/>
            <person name="Sullivan W."/>
            <person name="Andreopoulos W.B."/>
            <person name="Clum A."/>
            <person name="Lindquist E."/>
            <person name="Daum C."/>
            <person name="Ramamoorthy G.K."/>
            <person name="Gryganskyi A."/>
            <person name="Culley D."/>
            <person name="Magnuson J.K."/>
            <person name="James T.Y."/>
            <person name="O'Malley M.A."/>
            <person name="Stajich J.E."/>
            <person name="Spatafora J.W."/>
            <person name="Visel A."/>
            <person name="Grigoriev I.V."/>
        </authorList>
    </citation>
    <scope>NUCLEOTIDE SEQUENCE [LARGE SCALE GENOMIC DNA]</scope>
    <source>
        <strain evidence="1 2">CBS 931.73</strain>
    </source>
</reference>
<keyword evidence="2" id="KW-1185">Reference proteome</keyword>
<dbReference type="AlphaFoldDB" id="A0A1Y1YDC6"/>
<sequence>MSSQETGLGCITKKSLPANTAGVYWKEAAAFALRIGSALVADAENLVSVGSWKQQGFIQHSHMPSPTPMTYSRAIYPALMELRSYGVAARQKYLDADSYR</sequence>
<accession>A0A1Y1YDC6</accession>
<dbReference type="EMBL" id="MCFE01000164">
    <property type="protein sequence ID" value="ORX95945.1"/>
    <property type="molecule type" value="Genomic_DNA"/>
</dbReference>
<name>A0A1Y1YDC6_9FUNG</name>
<organism evidence="1 2">
    <name type="scientific">Basidiobolus meristosporus CBS 931.73</name>
    <dbReference type="NCBI Taxonomy" id="1314790"/>
    <lineage>
        <taxon>Eukaryota</taxon>
        <taxon>Fungi</taxon>
        <taxon>Fungi incertae sedis</taxon>
        <taxon>Zoopagomycota</taxon>
        <taxon>Entomophthoromycotina</taxon>
        <taxon>Basidiobolomycetes</taxon>
        <taxon>Basidiobolales</taxon>
        <taxon>Basidiobolaceae</taxon>
        <taxon>Basidiobolus</taxon>
    </lineage>
</organism>
<dbReference type="InParanoid" id="A0A1Y1YDC6"/>